<dbReference type="AlphaFoldDB" id="A0A918C5M7"/>
<dbReference type="Proteomes" id="UP000656732">
    <property type="component" value="Unassembled WGS sequence"/>
</dbReference>
<accession>A0A918C5M7</accession>
<dbReference type="Gene3D" id="3.90.180.10">
    <property type="entry name" value="Medium-chain alcohol dehydrogenases, catalytic domain"/>
    <property type="match status" value="1"/>
</dbReference>
<dbReference type="GO" id="GO:0016651">
    <property type="term" value="F:oxidoreductase activity, acting on NAD(P)H"/>
    <property type="evidence" value="ECO:0007669"/>
    <property type="project" value="TreeGrafter"/>
</dbReference>
<dbReference type="Pfam" id="PF08240">
    <property type="entry name" value="ADH_N"/>
    <property type="match status" value="1"/>
</dbReference>
<evidence type="ECO:0000256" key="3">
    <source>
        <dbReference type="SAM" id="MobiDB-lite"/>
    </source>
</evidence>
<dbReference type="PANTHER" id="PTHR48106:SF17">
    <property type="entry name" value="ENOYL REDUCTASE (ER) DOMAIN-CONTAINING PROTEIN"/>
    <property type="match status" value="1"/>
</dbReference>
<sequence length="308" mass="31935">MHALTTQADGGTRVRPTAVPEPEPRHDQAVVEVRAVSVNRGDLSLLGMLPPGSRLGFDVTGTVVRAAADGSGPPAGTRVAGVADRDGWSERVALSTARLAPLPDGVGWTDAAAVPVAGLTALYALRQAGSVLGRAVLVTGASGGVGRIAVQLARAAGAEVHAWAGSPERLKGLTGLGAAGTSTYEAGPGATPPVHVLVDSVGGEVLRSAYQLVRQRGVVVCYGNTTRSDLSLPFDWGNARPGVRIRYLHLFDEMPRRTVGDDLALLLRLVAEKALDPQVALVGEWSDPEPVLRSVGDRQVNGKAVLVR</sequence>
<dbReference type="RefSeq" id="WP_229847026.1">
    <property type="nucleotide sequence ID" value="NZ_BMTU01000019.1"/>
</dbReference>
<proteinExistence type="predicted"/>
<evidence type="ECO:0000256" key="2">
    <source>
        <dbReference type="ARBA" id="ARBA00023002"/>
    </source>
</evidence>
<keyword evidence="2" id="KW-0560">Oxidoreductase</keyword>
<evidence type="ECO:0000313" key="5">
    <source>
        <dbReference type="EMBL" id="GGR06422.1"/>
    </source>
</evidence>
<gene>
    <name evidence="5" type="ORF">GCM10010280_62740</name>
</gene>
<name>A0A918C5M7_9ACTN</name>
<dbReference type="InterPro" id="IPR013149">
    <property type="entry name" value="ADH-like_C"/>
</dbReference>
<protein>
    <submittedName>
        <fullName evidence="5">Oxidoreductase</fullName>
    </submittedName>
</protein>
<keyword evidence="6" id="KW-1185">Reference proteome</keyword>
<evidence type="ECO:0000259" key="4">
    <source>
        <dbReference type="SMART" id="SM00829"/>
    </source>
</evidence>
<dbReference type="InterPro" id="IPR020843">
    <property type="entry name" value="ER"/>
</dbReference>
<dbReference type="SUPFAM" id="SSF51735">
    <property type="entry name" value="NAD(P)-binding Rossmann-fold domains"/>
    <property type="match status" value="1"/>
</dbReference>
<organism evidence="5 6">
    <name type="scientific">Streptomyces pilosus</name>
    <dbReference type="NCBI Taxonomy" id="28893"/>
    <lineage>
        <taxon>Bacteria</taxon>
        <taxon>Bacillati</taxon>
        <taxon>Actinomycetota</taxon>
        <taxon>Actinomycetes</taxon>
        <taxon>Kitasatosporales</taxon>
        <taxon>Streptomycetaceae</taxon>
        <taxon>Streptomyces</taxon>
    </lineage>
</organism>
<dbReference type="SMART" id="SM00829">
    <property type="entry name" value="PKS_ER"/>
    <property type="match status" value="1"/>
</dbReference>
<dbReference type="GO" id="GO:0070402">
    <property type="term" value="F:NADPH binding"/>
    <property type="evidence" value="ECO:0007669"/>
    <property type="project" value="TreeGrafter"/>
</dbReference>
<dbReference type="Pfam" id="PF00107">
    <property type="entry name" value="ADH_zinc_N"/>
    <property type="match status" value="1"/>
</dbReference>
<comment type="caution">
    <text evidence="5">The sequence shown here is derived from an EMBL/GenBank/DDBJ whole genome shotgun (WGS) entry which is preliminary data.</text>
</comment>
<dbReference type="PANTHER" id="PTHR48106">
    <property type="entry name" value="QUINONE OXIDOREDUCTASE PIG3-RELATED"/>
    <property type="match status" value="1"/>
</dbReference>
<evidence type="ECO:0000313" key="6">
    <source>
        <dbReference type="Proteomes" id="UP000656732"/>
    </source>
</evidence>
<feature type="domain" description="Enoyl reductase (ER)" evidence="4">
    <location>
        <begin position="11"/>
        <end position="306"/>
    </location>
</feature>
<dbReference type="InterPro" id="IPR013154">
    <property type="entry name" value="ADH-like_N"/>
</dbReference>
<reference evidence="5" key="1">
    <citation type="journal article" date="2014" name="Int. J. Syst. Evol. Microbiol.">
        <title>Complete genome sequence of Corynebacterium casei LMG S-19264T (=DSM 44701T), isolated from a smear-ripened cheese.</title>
        <authorList>
            <consortium name="US DOE Joint Genome Institute (JGI-PGF)"/>
            <person name="Walter F."/>
            <person name="Albersmeier A."/>
            <person name="Kalinowski J."/>
            <person name="Ruckert C."/>
        </authorList>
    </citation>
    <scope>NUCLEOTIDE SEQUENCE</scope>
    <source>
        <strain evidence="5">JCM 4403</strain>
    </source>
</reference>
<dbReference type="SUPFAM" id="SSF50129">
    <property type="entry name" value="GroES-like"/>
    <property type="match status" value="1"/>
</dbReference>
<feature type="region of interest" description="Disordered" evidence="3">
    <location>
        <begin position="1"/>
        <end position="25"/>
    </location>
</feature>
<evidence type="ECO:0000256" key="1">
    <source>
        <dbReference type="ARBA" id="ARBA00022857"/>
    </source>
</evidence>
<reference evidence="5" key="2">
    <citation type="submission" date="2020-09" db="EMBL/GenBank/DDBJ databases">
        <authorList>
            <person name="Sun Q."/>
            <person name="Ohkuma M."/>
        </authorList>
    </citation>
    <scope>NUCLEOTIDE SEQUENCE</scope>
    <source>
        <strain evidence="5">JCM 4403</strain>
    </source>
</reference>
<dbReference type="EMBL" id="BMTU01000019">
    <property type="protein sequence ID" value="GGR06422.1"/>
    <property type="molecule type" value="Genomic_DNA"/>
</dbReference>
<dbReference type="InterPro" id="IPR011032">
    <property type="entry name" value="GroES-like_sf"/>
</dbReference>
<dbReference type="InterPro" id="IPR036291">
    <property type="entry name" value="NAD(P)-bd_dom_sf"/>
</dbReference>
<keyword evidence="1" id="KW-0521">NADP</keyword>